<gene>
    <name evidence="1" type="ORF">ACFODW_02195</name>
</gene>
<reference evidence="2" key="1">
    <citation type="journal article" date="2019" name="Int. J. Syst. Evol. Microbiol.">
        <title>The Global Catalogue of Microorganisms (GCM) 10K type strain sequencing project: providing services to taxonomists for standard genome sequencing and annotation.</title>
        <authorList>
            <consortium name="The Broad Institute Genomics Platform"/>
            <consortium name="The Broad Institute Genome Sequencing Center for Infectious Disease"/>
            <person name="Wu L."/>
            <person name="Ma J."/>
        </authorList>
    </citation>
    <scope>NUCLEOTIDE SEQUENCE [LARGE SCALE GENOMIC DNA]</scope>
    <source>
        <strain evidence="2">KCTC 13193</strain>
    </source>
</reference>
<keyword evidence="2" id="KW-1185">Reference proteome</keyword>
<organism evidence="1 2">
    <name type="scientific">Virgibacillus sediminis</name>
    <dbReference type="NCBI Taxonomy" id="202260"/>
    <lineage>
        <taxon>Bacteria</taxon>
        <taxon>Bacillati</taxon>
        <taxon>Bacillota</taxon>
        <taxon>Bacilli</taxon>
        <taxon>Bacillales</taxon>
        <taxon>Bacillaceae</taxon>
        <taxon>Virgibacillus</taxon>
    </lineage>
</organism>
<proteinExistence type="predicted"/>
<comment type="caution">
    <text evidence="1">The sequence shown here is derived from an EMBL/GenBank/DDBJ whole genome shotgun (WGS) entry which is preliminary data.</text>
</comment>
<dbReference type="InterPro" id="IPR058676">
    <property type="entry name" value="YuzK"/>
</dbReference>
<evidence type="ECO:0000313" key="2">
    <source>
        <dbReference type="Proteomes" id="UP001595387"/>
    </source>
</evidence>
<protein>
    <submittedName>
        <fullName evidence="1">Uncharacterized protein</fullName>
    </submittedName>
</protein>
<dbReference type="EMBL" id="JBHRRZ010000003">
    <property type="protein sequence ID" value="MFC2947177.1"/>
    <property type="molecule type" value="Genomic_DNA"/>
</dbReference>
<accession>A0ABV7A2B0</accession>
<dbReference type="RefSeq" id="WP_390302283.1">
    <property type="nucleotide sequence ID" value="NZ_JBHRRZ010000003.1"/>
</dbReference>
<dbReference type="Proteomes" id="UP001595387">
    <property type="component" value="Unassembled WGS sequence"/>
</dbReference>
<evidence type="ECO:0000313" key="1">
    <source>
        <dbReference type="EMBL" id="MFC2947177.1"/>
    </source>
</evidence>
<name>A0ABV7A2B0_9BACI</name>
<dbReference type="Pfam" id="PF26149">
    <property type="entry name" value="YuzK"/>
    <property type="match status" value="1"/>
</dbReference>
<sequence length="54" mass="6674">MNYTSEMEKGMEQSNRICFAEYERKLDKRLEVERRREKEYQKSKQITAEFAHNL</sequence>